<reference evidence="1 2" key="1">
    <citation type="submission" date="2013-01" db="EMBL/GenBank/DDBJ databases">
        <title>Whole genome shotgun sequence of Gordonia soli NBRC 108243.</title>
        <authorList>
            <person name="Isaki-Nakamura S."/>
            <person name="Hosoyama A."/>
            <person name="Tsuchikane K."/>
            <person name="Ando Y."/>
            <person name="Baba S."/>
            <person name="Ohji S."/>
            <person name="Hamada M."/>
            <person name="Tamura T."/>
            <person name="Yamazoe A."/>
            <person name="Yamazaki S."/>
            <person name="Fujita N."/>
        </authorList>
    </citation>
    <scope>NUCLEOTIDE SEQUENCE [LARGE SCALE GENOMIC DNA]</scope>
    <source>
        <strain evidence="1 2">NBRC 108243</strain>
    </source>
</reference>
<proteinExistence type="predicted"/>
<dbReference type="EMBL" id="BANX01000037">
    <property type="protein sequence ID" value="GAC70580.1"/>
    <property type="molecule type" value="Genomic_DNA"/>
</dbReference>
<evidence type="ECO:0000313" key="1">
    <source>
        <dbReference type="EMBL" id="GAC70580.1"/>
    </source>
</evidence>
<dbReference type="AlphaFoldDB" id="M0QPI0"/>
<dbReference type="STRING" id="1223545.GS4_37_00070"/>
<gene>
    <name evidence="1" type="ORF">GS4_37_00070</name>
</gene>
<organism evidence="1 2">
    <name type="scientific">Gordonia soli NBRC 108243</name>
    <dbReference type="NCBI Taxonomy" id="1223545"/>
    <lineage>
        <taxon>Bacteria</taxon>
        <taxon>Bacillati</taxon>
        <taxon>Actinomycetota</taxon>
        <taxon>Actinomycetes</taxon>
        <taxon>Mycobacteriales</taxon>
        <taxon>Gordoniaceae</taxon>
        <taxon>Gordonia</taxon>
    </lineage>
</organism>
<comment type="caution">
    <text evidence="1">The sequence shown here is derived from an EMBL/GenBank/DDBJ whole genome shotgun (WGS) entry which is preliminary data.</text>
</comment>
<evidence type="ECO:0000313" key="2">
    <source>
        <dbReference type="Proteomes" id="UP000011666"/>
    </source>
</evidence>
<accession>M0QPI0</accession>
<dbReference type="Proteomes" id="UP000011666">
    <property type="component" value="Unassembled WGS sequence"/>
</dbReference>
<name>M0QPI0_9ACTN</name>
<keyword evidence="2" id="KW-1185">Reference proteome</keyword>
<sequence>MALGAEPWWQSDDLVVLAHIVELAHAVKGASCADGRVIDDSAVTSDSGATGESGVTSDSLRARCPLPGRAVRAAVTTLQRIGVIVVDQRSPDGVLRLNRGHPELESLADLLYIHQGASLRKQVPSDVAEVALFDLDPYTPAAWVDGGVDPLDWFPPRLRTDRAVSVLAGEVDSGLTVTDARRLVVALGALPSGAAIELYRSVRRIAPLGLGSGPLLNLLQTLDDQSLWRHAAQVLHRSAAGAVSDTSSQIGLLATEHAYAAMELSLHRTLVVRTAVATAATELAAGRQSAAYGAPLHGLGGDGTLEAAVAVRLDDLLSQATGLLTFAYTLVPAALSDVRPGLRRPRT</sequence>
<protein>
    <submittedName>
        <fullName evidence="1">Uncharacterized protein</fullName>
    </submittedName>
</protein>